<evidence type="ECO:0000313" key="3">
    <source>
        <dbReference type="EMBL" id="CAG2227657.1"/>
    </source>
</evidence>
<gene>
    <name evidence="3" type="ORF">MEDL_40656</name>
</gene>
<comment type="caution">
    <text evidence="3">The sequence shown here is derived from an EMBL/GenBank/DDBJ whole genome shotgun (WGS) entry which is preliminary data.</text>
</comment>
<feature type="compositionally biased region" description="Basic residues" evidence="1">
    <location>
        <begin position="689"/>
        <end position="701"/>
    </location>
</feature>
<sequence length="710" mass="80281">MDNSKSRKRKRGKKSTKDKKSMLFEYKYSLKESDKGSYYNQAHAFEQLETEESSDTDSSTDFGNQSVSFRKLNSSGTCISREESENENSESDQDLNIEWNIEIRQSENEESDYEEDNFNDLNDDEEEEEDVDEVGEDEANSGVHGRLIIHLKPLQESVLSAAVCRNCHIGSLKLEILPGQRGFCSRLHWICENCHHTCEFYSDSNTGYGSGHSKDINRLSVLAMRTVGKSRSALFKFCSIMDLPAPINYKPYTNHTEALKEVAEKTCRDTMLESAEELKKIKCDSSEWDGEGPCKCAVSVDGSWAHVGYSARNGFVSVISIDTGKVLDYVTLSNECKGCKKWEREGKTNTREFLAWFVEHDKVCTLNHEGSAKTMEAQGAVMLFRRSEEFNGLQYTTFVGDGDSSAYGSVVDTHPYGPNIIIQKEDCVGHIQGRMGKHLKRLVDQNKGKKLADGKQMTGKGRLTNKLINSFQVFYGMAIRKNKGDAVAMQKNVMAILFHYSSTKEEPQHQYCPEGELSWCKWQTDKVLGTSSYRPLKNPLSPVLIEMLKPVFEKLSSLQLLKGAENCLTQNQNESLHHVIWSYLPKGEYHSPSEIQLGVALAVGHFNEGMNNYNSKLFDEMNLKIGINNKSLWMRIDDTRLKHAAYKHSANVKQRRKDLKAMEAGKLEQYYSSASVSVTSNKNKTQRKCKKCGNPMKGHKRGSCEQANVD</sequence>
<dbReference type="PANTHER" id="PTHR33309:SF3">
    <property type="entry name" value="CCHC-TYPE DOMAIN-CONTAINING PROTEIN"/>
    <property type="match status" value="1"/>
</dbReference>
<dbReference type="InterPro" id="IPR049012">
    <property type="entry name" value="Mutator_transp_dom"/>
</dbReference>
<dbReference type="AlphaFoldDB" id="A0A8S3T7D7"/>
<name>A0A8S3T7D7_MYTED</name>
<feature type="compositionally biased region" description="Acidic residues" evidence="1">
    <location>
        <begin position="108"/>
        <end position="139"/>
    </location>
</feature>
<dbReference type="Proteomes" id="UP000683360">
    <property type="component" value="Unassembled WGS sequence"/>
</dbReference>
<feature type="region of interest" description="Disordered" evidence="1">
    <location>
        <begin position="48"/>
        <end position="139"/>
    </location>
</feature>
<feature type="domain" description="Mutator-like transposase" evidence="2">
    <location>
        <begin position="145"/>
        <end position="520"/>
    </location>
</feature>
<evidence type="ECO:0000313" key="4">
    <source>
        <dbReference type="Proteomes" id="UP000683360"/>
    </source>
</evidence>
<proteinExistence type="predicted"/>
<feature type="compositionally biased region" description="Acidic residues" evidence="1">
    <location>
        <begin position="84"/>
        <end position="95"/>
    </location>
</feature>
<keyword evidence="4" id="KW-1185">Reference proteome</keyword>
<dbReference type="Pfam" id="PF20700">
    <property type="entry name" value="Mutator"/>
    <property type="match status" value="1"/>
</dbReference>
<dbReference type="PANTHER" id="PTHR33309">
    <property type="entry name" value="KERATIN, ULTRA HIGH-SULFUR MATRIX PROTEIN-LIKE"/>
    <property type="match status" value="1"/>
</dbReference>
<accession>A0A8S3T7D7</accession>
<feature type="region of interest" description="Disordered" evidence="1">
    <location>
        <begin position="689"/>
        <end position="710"/>
    </location>
</feature>
<evidence type="ECO:0000259" key="2">
    <source>
        <dbReference type="Pfam" id="PF20700"/>
    </source>
</evidence>
<evidence type="ECO:0000256" key="1">
    <source>
        <dbReference type="SAM" id="MobiDB-lite"/>
    </source>
</evidence>
<protein>
    <recommendedName>
        <fullName evidence="2">Mutator-like transposase domain-containing protein</fullName>
    </recommendedName>
</protein>
<organism evidence="3 4">
    <name type="scientific">Mytilus edulis</name>
    <name type="common">Blue mussel</name>
    <dbReference type="NCBI Taxonomy" id="6550"/>
    <lineage>
        <taxon>Eukaryota</taxon>
        <taxon>Metazoa</taxon>
        <taxon>Spiralia</taxon>
        <taxon>Lophotrochozoa</taxon>
        <taxon>Mollusca</taxon>
        <taxon>Bivalvia</taxon>
        <taxon>Autobranchia</taxon>
        <taxon>Pteriomorphia</taxon>
        <taxon>Mytilida</taxon>
        <taxon>Mytiloidea</taxon>
        <taxon>Mytilidae</taxon>
        <taxon>Mytilinae</taxon>
        <taxon>Mytilus</taxon>
    </lineage>
</organism>
<dbReference type="OrthoDB" id="6277804at2759"/>
<dbReference type="EMBL" id="CAJPWZ010001968">
    <property type="protein sequence ID" value="CAG2227657.1"/>
    <property type="molecule type" value="Genomic_DNA"/>
</dbReference>
<reference evidence="3" key="1">
    <citation type="submission" date="2021-03" db="EMBL/GenBank/DDBJ databases">
        <authorList>
            <person name="Bekaert M."/>
        </authorList>
    </citation>
    <scope>NUCLEOTIDE SEQUENCE</scope>
</reference>
<feature type="compositionally biased region" description="Polar residues" evidence="1">
    <location>
        <begin position="62"/>
        <end position="78"/>
    </location>
</feature>